<dbReference type="Pfam" id="PF04607">
    <property type="entry name" value="RelA_SpoT"/>
    <property type="match status" value="1"/>
</dbReference>
<comment type="caution">
    <text evidence="2">The sequence shown here is derived from an EMBL/GenBank/DDBJ whole genome shotgun (WGS) entry which is preliminary data.</text>
</comment>
<evidence type="ECO:0000313" key="2">
    <source>
        <dbReference type="EMBL" id="GHH76010.1"/>
    </source>
</evidence>
<organism evidence="2 3">
    <name type="scientific">Promicromonospora soli</name>
    <dbReference type="NCBI Taxonomy" id="2035533"/>
    <lineage>
        <taxon>Bacteria</taxon>
        <taxon>Bacillati</taxon>
        <taxon>Actinomycetota</taxon>
        <taxon>Actinomycetes</taxon>
        <taxon>Micrococcales</taxon>
        <taxon>Promicromonosporaceae</taxon>
        <taxon>Promicromonospora</taxon>
    </lineage>
</organism>
<dbReference type="Proteomes" id="UP000627369">
    <property type="component" value="Unassembled WGS sequence"/>
</dbReference>
<dbReference type="CDD" id="cd05399">
    <property type="entry name" value="NT_Rel-Spo_like"/>
    <property type="match status" value="1"/>
</dbReference>
<dbReference type="InterPro" id="IPR043519">
    <property type="entry name" value="NT_sf"/>
</dbReference>
<dbReference type="InterPro" id="IPR007685">
    <property type="entry name" value="RelA_SpoT"/>
</dbReference>
<keyword evidence="3" id="KW-1185">Reference proteome</keyword>
<feature type="domain" description="RelA/SpoT" evidence="1">
    <location>
        <begin position="68"/>
        <end position="167"/>
    </location>
</feature>
<reference evidence="2" key="1">
    <citation type="journal article" date="2014" name="Int. J. Syst. Evol. Microbiol.">
        <title>Complete genome sequence of Corynebacterium casei LMG S-19264T (=DSM 44701T), isolated from a smear-ripened cheese.</title>
        <authorList>
            <consortium name="US DOE Joint Genome Institute (JGI-PGF)"/>
            <person name="Walter F."/>
            <person name="Albersmeier A."/>
            <person name="Kalinowski J."/>
            <person name="Ruckert C."/>
        </authorList>
    </citation>
    <scope>NUCLEOTIDE SEQUENCE</scope>
    <source>
        <strain evidence="2">CGMCC 4.7398</strain>
    </source>
</reference>
<name>A0A919G0W6_9MICO</name>
<accession>A0A919G0W6</accession>
<protein>
    <recommendedName>
        <fullName evidence="1">RelA/SpoT domain-containing protein</fullName>
    </recommendedName>
</protein>
<reference evidence="2" key="2">
    <citation type="submission" date="2020-09" db="EMBL/GenBank/DDBJ databases">
        <authorList>
            <person name="Sun Q."/>
            <person name="Zhou Y."/>
        </authorList>
    </citation>
    <scope>NUCLEOTIDE SEQUENCE</scope>
    <source>
        <strain evidence="2">CGMCC 4.7398</strain>
    </source>
</reference>
<dbReference type="Gene3D" id="3.30.460.10">
    <property type="entry name" value="Beta Polymerase, domain 2"/>
    <property type="match status" value="1"/>
</dbReference>
<sequence length="167" mass="18603">MAPPWSRRALSRLGVSMRDGVPPPVNAPTYDAVVLWYDEIATAVNEAVRSCAWRRLLGDRAVEARFTSRAKTVDTLTQKLVRHPAMPLADVQDIAGVRFEAEMTIAEQDLVVDEMVRLFEPCVAAVKDLREDAHSGYRAVHLWLRPPAGRVEVQVRTHVQAHAKGVS</sequence>
<dbReference type="AlphaFoldDB" id="A0A919G0W6"/>
<evidence type="ECO:0000313" key="3">
    <source>
        <dbReference type="Proteomes" id="UP000627369"/>
    </source>
</evidence>
<evidence type="ECO:0000259" key="1">
    <source>
        <dbReference type="SMART" id="SM00954"/>
    </source>
</evidence>
<gene>
    <name evidence="2" type="ORF">GCM10017772_33390</name>
</gene>
<proteinExistence type="predicted"/>
<dbReference type="GO" id="GO:0015969">
    <property type="term" value="P:guanosine tetraphosphate metabolic process"/>
    <property type="evidence" value="ECO:0007669"/>
    <property type="project" value="InterPro"/>
</dbReference>
<dbReference type="SMART" id="SM00954">
    <property type="entry name" value="RelA_SpoT"/>
    <property type="match status" value="1"/>
</dbReference>
<dbReference type="EMBL" id="BNAS01000005">
    <property type="protein sequence ID" value="GHH76010.1"/>
    <property type="molecule type" value="Genomic_DNA"/>
</dbReference>
<dbReference type="SUPFAM" id="SSF81301">
    <property type="entry name" value="Nucleotidyltransferase"/>
    <property type="match status" value="1"/>
</dbReference>